<feature type="region of interest" description="Disordered" evidence="1">
    <location>
        <begin position="254"/>
        <end position="297"/>
    </location>
</feature>
<dbReference type="PROSITE" id="PS50022">
    <property type="entry name" value="FA58C_3"/>
    <property type="match status" value="1"/>
</dbReference>
<feature type="compositionally biased region" description="Low complexity" evidence="1">
    <location>
        <begin position="259"/>
        <end position="279"/>
    </location>
</feature>
<feature type="domain" description="F5/8 type C" evidence="3">
    <location>
        <begin position="1"/>
        <end position="164"/>
    </location>
</feature>
<dbReference type="InterPro" id="IPR008979">
    <property type="entry name" value="Galactose-bd-like_sf"/>
</dbReference>
<evidence type="ECO:0000313" key="5">
    <source>
        <dbReference type="Proteomes" id="UP000549394"/>
    </source>
</evidence>
<name>A0A7I8W3A3_9ANNE</name>
<evidence type="ECO:0000256" key="1">
    <source>
        <dbReference type="SAM" id="MobiDB-lite"/>
    </source>
</evidence>
<dbReference type="Pfam" id="PF00754">
    <property type="entry name" value="F5_F8_type_C"/>
    <property type="match status" value="1"/>
</dbReference>
<sequence>MNSPPAFMVGDEEEALFTQNGKEYSLIYSGAPLKLTSEDLSNPETVKKSQFMQYDLATPKTVGGLLSQGGFFEEKLNGLFPRKETWVTEFAVSYSNDSKTFHFYTDSSGQPEIFKGGKNYDDSSMASFSPFINARFIRYHPLKAQQAAGAVKQNSTYKLFTFGVVAMDKLYLQCRQRTRITRRVQACGGSRCESLFEKESCTAESPAWQSGVLYGGIAVGSLIVICVVAFIIYKKKHQDRVEVIVVRENAPAPRPRLPVPRMAGPRPGMAPMAPMLPRGQAPFARPRGPMPPGTGPS</sequence>
<dbReference type="OrthoDB" id="10046852at2759"/>
<evidence type="ECO:0000256" key="2">
    <source>
        <dbReference type="SAM" id="Phobius"/>
    </source>
</evidence>
<proteinExistence type="predicted"/>
<dbReference type="Proteomes" id="UP000549394">
    <property type="component" value="Unassembled WGS sequence"/>
</dbReference>
<dbReference type="Gene3D" id="2.60.120.260">
    <property type="entry name" value="Galactose-binding domain-like"/>
    <property type="match status" value="1"/>
</dbReference>
<feature type="transmembrane region" description="Helical" evidence="2">
    <location>
        <begin position="211"/>
        <end position="233"/>
    </location>
</feature>
<accession>A0A7I8W3A3</accession>
<comment type="caution">
    <text evidence="4">The sequence shown here is derived from an EMBL/GenBank/DDBJ whole genome shotgun (WGS) entry which is preliminary data.</text>
</comment>
<evidence type="ECO:0000313" key="4">
    <source>
        <dbReference type="EMBL" id="CAD5122653.1"/>
    </source>
</evidence>
<keyword evidence="2" id="KW-0472">Membrane</keyword>
<keyword evidence="2" id="KW-1133">Transmembrane helix</keyword>
<keyword evidence="2" id="KW-0812">Transmembrane</keyword>
<dbReference type="PANTHER" id="PTHR24543">
    <property type="entry name" value="MULTICOPPER OXIDASE-RELATED"/>
    <property type="match status" value="1"/>
</dbReference>
<dbReference type="AlphaFoldDB" id="A0A7I8W3A3"/>
<feature type="compositionally biased region" description="Pro residues" evidence="1">
    <location>
        <begin position="288"/>
        <end position="297"/>
    </location>
</feature>
<reference evidence="4 5" key="1">
    <citation type="submission" date="2020-08" db="EMBL/GenBank/DDBJ databases">
        <authorList>
            <person name="Hejnol A."/>
        </authorList>
    </citation>
    <scope>NUCLEOTIDE SEQUENCE [LARGE SCALE GENOMIC DNA]</scope>
</reference>
<gene>
    <name evidence="4" type="ORF">DGYR_LOCUS10439</name>
</gene>
<protein>
    <submittedName>
        <fullName evidence="4">DgyrCDS11064</fullName>
    </submittedName>
</protein>
<dbReference type="InterPro" id="IPR000421">
    <property type="entry name" value="FA58C"/>
</dbReference>
<organism evidence="4 5">
    <name type="scientific">Dimorphilus gyrociliatus</name>
    <dbReference type="NCBI Taxonomy" id="2664684"/>
    <lineage>
        <taxon>Eukaryota</taxon>
        <taxon>Metazoa</taxon>
        <taxon>Spiralia</taxon>
        <taxon>Lophotrochozoa</taxon>
        <taxon>Annelida</taxon>
        <taxon>Polychaeta</taxon>
        <taxon>Polychaeta incertae sedis</taxon>
        <taxon>Dinophilidae</taxon>
        <taxon>Dimorphilus</taxon>
    </lineage>
</organism>
<keyword evidence="5" id="KW-1185">Reference proteome</keyword>
<dbReference type="EMBL" id="CAJFCJ010000018">
    <property type="protein sequence ID" value="CAD5122653.1"/>
    <property type="molecule type" value="Genomic_DNA"/>
</dbReference>
<dbReference type="SUPFAM" id="SSF49785">
    <property type="entry name" value="Galactose-binding domain-like"/>
    <property type="match status" value="1"/>
</dbReference>
<evidence type="ECO:0000259" key="3">
    <source>
        <dbReference type="PROSITE" id="PS50022"/>
    </source>
</evidence>